<proteinExistence type="predicted"/>
<feature type="compositionally biased region" description="Basic residues" evidence="1">
    <location>
        <begin position="597"/>
        <end position="606"/>
    </location>
</feature>
<evidence type="ECO:0000313" key="3">
    <source>
        <dbReference type="Proteomes" id="UP000823046"/>
    </source>
</evidence>
<sequence>MLFRTVSRPSSTASHCGDAIRHYHSHYTSFEGLRASTLQTLYLPITLYDGQRAKMISSALPAFCAKVHRWAPTGPTSAGCLRFSTRVSPVVEAAASMPQSSSIPSELRFILKLPGPALCTFAEGLPAAAEATPTTPPLEIWEQESSSSMTVDHTTRTSINSKAHAAQMVSSEGDRRPSEDMSPSVNESTVTSPPFRITAIEGTPSSQPSEKPPAAAVMAIFASPLCWSLVAARAMQYSPPLRVIDALRLLEAFALRKVMDRALYIHVGELLTKSIYQLSMTQLCQTISLYFSANLYPRLLFVEVFNAMIRLSHQLYSHEFTEALTTLATYHIANTDVLHAFSKTLAQRVAILKCRDVVIIVDALHFLEYENPHLYTLLDEKCKLDIQKLSPQELLDTLMALSQVRFCWKLYETLLATEFTNRLKTFQKAEDVDQLADPFACLEYLKTKKSLEKTFLLVLSLWCAKAVKRPPTRSYKRPFVRNLLQLYDCMREFHLEEDGHLQEAITYFVASKGGKDRSYNKTIKPISYQTGRRYIYKKDEQKVTSSSNSLHRSSSLNGKTNLFFNKNEKTDEEFYLHFAVYVQSPLHGNSTHPFGLQRRRSPKKKSPPSSSISFHIKPKKDKSYRS</sequence>
<reference evidence="2 3" key="1">
    <citation type="journal article" date="2020" name="bioRxiv">
        <title>Metabolic contributions of an alphaproteobacterial endosymbiont in the apicomplexan Cardiosporidium cionae.</title>
        <authorList>
            <person name="Hunter E.S."/>
            <person name="Paight C.J."/>
            <person name="Lane C.E."/>
        </authorList>
    </citation>
    <scope>NUCLEOTIDE SEQUENCE [LARGE SCALE GENOMIC DNA]</scope>
    <source>
        <strain evidence="2">ESH_2018</strain>
    </source>
</reference>
<feature type="region of interest" description="Disordered" evidence="1">
    <location>
        <begin position="590"/>
        <end position="626"/>
    </location>
</feature>
<name>A0ABQ7J552_9APIC</name>
<dbReference type="Proteomes" id="UP000823046">
    <property type="component" value="Unassembled WGS sequence"/>
</dbReference>
<evidence type="ECO:0000256" key="1">
    <source>
        <dbReference type="SAM" id="MobiDB-lite"/>
    </source>
</evidence>
<keyword evidence="3" id="KW-1185">Reference proteome</keyword>
<comment type="caution">
    <text evidence="2">The sequence shown here is derived from an EMBL/GenBank/DDBJ whole genome shotgun (WGS) entry which is preliminary data.</text>
</comment>
<evidence type="ECO:0000313" key="2">
    <source>
        <dbReference type="EMBL" id="KAF8819118.1"/>
    </source>
</evidence>
<organism evidence="2 3">
    <name type="scientific">Cardiosporidium cionae</name>
    <dbReference type="NCBI Taxonomy" id="476202"/>
    <lineage>
        <taxon>Eukaryota</taxon>
        <taxon>Sar</taxon>
        <taxon>Alveolata</taxon>
        <taxon>Apicomplexa</taxon>
        <taxon>Aconoidasida</taxon>
        <taxon>Nephromycida</taxon>
        <taxon>Cardiosporidium</taxon>
    </lineage>
</organism>
<feature type="compositionally biased region" description="Polar residues" evidence="1">
    <location>
        <begin position="181"/>
        <end position="191"/>
    </location>
</feature>
<protein>
    <submittedName>
        <fullName evidence="2">Uncharacterized protein</fullName>
    </submittedName>
</protein>
<gene>
    <name evidence="2" type="ORF">IE077_000200</name>
</gene>
<feature type="region of interest" description="Disordered" evidence="1">
    <location>
        <begin position="160"/>
        <end position="191"/>
    </location>
</feature>
<accession>A0ABQ7J552</accession>
<dbReference type="EMBL" id="JADAQX010000949">
    <property type="protein sequence ID" value="KAF8819118.1"/>
    <property type="molecule type" value="Genomic_DNA"/>
</dbReference>